<evidence type="ECO:0000313" key="3">
    <source>
        <dbReference type="Proteomes" id="UP000074119"/>
    </source>
</evidence>
<dbReference type="AlphaFoldDB" id="A0A127M7M5"/>
<protein>
    <recommendedName>
        <fullName evidence="4">Paraquat-inducible protein A</fullName>
    </recommendedName>
</protein>
<keyword evidence="1" id="KW-0472">Membrane</keyword>
<sequence length="207" mass="22882">MTSASQIPKGLTACPDCDILLHTSDSDHRQQGHCPRCAATLWHASSPSADIDLAAAVSGLILFIPAMSLPILKLDMVGQLGSNSLLGGVGRLWLENEHLLAVLILLCSLLAPLMHLLLTAMIAVSIRLRRYPSHFPAWLKCKVWMQSWSMLEVYAMGIIVAYVKMMDPGEVSVASGTYCLVGLLLCIILCSQYFHEEQAWQYWEQRS</sequence>
<organism evidence="2 3">
    <name type="scientific">Zhongshania aliphaticivorans</name>
    <dbReference type="NCBI Taxonomy" id="1470434"/>
    <lineage>
        <taxon>Bacteria</taxon>
        <taxon>Pseudomonadati</taxon>
        <taxon>Pseudomonadota</taxon>
        <taxon>Gammaproteobacteria</taxon>
        <taxon>Cellvibrionales</taxon>
        <taxon>Spongiibacteraceae</taxon>
        <taxon>Zhongshania</taxon>
    </lineage>
</organism>
<dbReference type="STRING" id="1470434.AZF00_13285"/>
<gene>
    <name evidence="2" type="ORF">AZF00_13285</name>
</gene>
<evidence type="ECO:0000256" key="1">
    <source>
        <dbReference type="SAM" id="Phobius"/>
    </source>
</evidence>
<proteinExistence type="predicted"/>
<feature type="transmembrane region" description="Helical" evidence="1">
    <location>
        <begin position="99"/>
        <end position="122"/>
    </location>
</feature>
<dbReference type="RefSeq" id="WP_008248584.1">
    <property type="nucleotide sequence ID" value="NZ_CP014544.1"/>
</dbReference>
<dbReference type="Pfam" id="PF04403">
    <property type="entry name" value="PqiA"/>
    <property type="match status" value="1"/>
</dbReference>
<dbReference type="KEGG" id="zal:AZF00_13285"/>
<name>A0A127M7M5_9GAMM</name>
<dbReference type="EMBL" id="CP014544">
    <property type="protein sequence ID" value="AMO69216.1"/>
    <property type="molecule type" value="Genomic_DNA"/>
</dbReference>
<dbReference type="InterPro" id="IPR007498">
    <property type="entry name" value="PqiA-like"/>
</dbReference>
<evidence type="ECO:0000313" key="2">
    <source>
        <dbReference type="EMBL" id="AMO69216.1"/>
    </source>
</evidence>
<keyword evidence="1" id="KW-1133">Transmembrane helix</keyword>
<reference evidence="2 3" key="1">
    <citation type="submission" date="2015-12" db="EMBL/GenBank/DDBJ databases">
        <authorList>
            <person name="Shamseldin A."/>
            <person name="Moawad H."/>
            <person name="Abd El-Rahim W.M."/>
            <person name="Sadowsky M.J."/>
        </authorList>
    </citation>
    <scope>NUCLEOTIDE SEQUENCE [LARGE SCALE GENOMIC DNA]</scope>
    <source>
        <strain evidence="2 3">SM2</strain>
    </source>
</reference>
<dbReference type="Proteomes" id="UP000074119">
    <property type="component" value="Chromosome"/>
</dbReference>
<evidence type="ECO:0008006" key="4">
    <source>
        <dbReference type="Google" id="ProtNLM"/>
    </source>
</evidence>
<accession>A0A127M7M5</accession>
<keyword evidence="1" id="KW-0812">Transmembrane</keyword>
<feature type="transmembrane region" description="Helical" evidence="1">
    <location>
        <begin position="175"/>
        <end position="194"/>
    </location>
</feature>
<feature type="transmembrane region" description="Helical" evidence="1">
    <location>
        <begin position="143"/>
        <end position="163"/>
    </location>
</feature>
<feature type="transmembrane region" description="Helical" evidence="1">
    <location>
        <begin position="53"/>
        <end position="72"/>
    </location>
</feature>